<dbReference type="Proteomes" id="UP001153269">
    <property type="component" value="Unassembled WGS sequence"/>
</dbReference>
<proteinExistence type="predicted"/>
<protein>
    <submittedName>
        <fullName evidence="1">Uncharacterized protein</fullName>
    </submittedName>
</protein>
<dbReference type="AlphaFoldDB" id="A0A9N7VZM4"/>
<evidence type="ECO:0000313" key="1">
    <source>
        <dbReference type="EMBL" id="CAB1458784.1"/>
    </source>
</evidence>
<accession>A0A9N7VZM4</accession>
<name>A0A9N7VZM4_PLEPL</name>
<reference evidence="1" key="1">
    <citation type="submission" date="2020-03" db="EMBL/GenBank/DDBJ databases">
        <authorList>
            <person name="Weist P."/>
        </authorList>
    </citation>
    <scope>NUCLEOTIDE SEQUENCE</scope>
</reference>
<dbReference type="EMBL" id="CADEAL010004402">
    <property type="protein sequence ID" value="CAB1458784.1"/>
    <property type="molecule type" value="Genomic_DNA"/>
</dbReference>
<sequence length="104" mass="11731">MDQLEARDYKQVRPHRELSDPRCLVRFSDDTWREMQGLWAQQEAAAVFTGSRCTMTVLHFAFSERLPLPSTPAPASVSGAEHRRWACAGMGVIWAVLQPQLSST</sequence>
<evidence type="ECO:0000313" key="2">
    <source>
        <dbReference type="Proteomes" id="UP001153269"/>
    </source>
</evidence>
<gene>
    <name evidence="1" type="ORF">PLEPLA_LOCUS46616</name>
</gene>
<keyword evidence="2" id="KW-1185">Reference proteome</keyword>
<organism evidence="1 2">
    <name type="scientific">Pleuronectes platessa</name>
    <name type="common">European plaice</name>
    <dbReference type="NCBI Taxonomy" id="8262"/>
    <lineage>
        <taxon>Eukaryota</taxon>
        <taxon>Metazoa</taxon>
        <taxon>Chordata</taxon>
        <taxon>Craniata</taxon>
        <taxon>Vertebrata</taxon>
        <taxon>Euteleostomi</taxon>
        <taxon>Actinopterygii</taxon>
        <taxon>Neopterygii</taxon>
        <taxon>Teleostei</taxon>
        <taxon>Neoteleostei</taxon>
        <taxon>Acanthomorphata</taxon>
        <taxon>Carangaria</taxon>
        <taxon>Pleuronectiformes</taxon>
        <taxon>Pleuronectoidei</taxon>
        <taxon>Pleuronectidae</taxon>
        <taxon>Pleuronectes</taxon>
    </lineage>
</organism>
<comment type="caution">
    <text evidence="1">The sequence shown here is derived from an EMBL/GenBank/DDBJ whole genome shotgun (WGS) entry which is preliminary data.</text>
</comment>